<keyword evidence="2" id="KW-1185">Reference proteome</keyword>
<gene>
    <name evidence="1" type="ORF">KC19_10G005600</name>
</gene>
<organism evidence="1 2">
    <name type="scientific">Ceratodon purpureus</name>
    <name type="common">Fire moss</name>
    <name type="synonym">Dicranum purpureum</name>
    <dbReference type="NCBI Taxonomy" id="3225"/>
    <lineage>
        <taxon>Eukaryota</taxon>
        <taxon>Viridiplantae</taxon>
        <taxon>Streptophyta</taxon>
        <taxon>Embryophyta</taxon>
        <taxon>Bryophyta</taxon>
        <taxon>Bryophytina</taxon>
        <taxon>Bryopsida</taxon>
        <taxon>Dicranidae</taxon>
        <taxon>Pseudoditrichales</taxon>
        <taxon>Ditrichaceae</taxon>
        <taxon>Ceratodon</taxon>
    </lineage>
</organism>
<dbReference type="Proteomes" id="UP000822688">
    <property type="component" value="Chromosome 10"/>
</dbReference>
<sequence length="146" mass="16496">MILRLLSLWSTSWSSHKIMIRLSGRLYIAPQACCHCPTCEVVSDELSFRCLFSNSNEPSSVSLLACEDRELAQSRYWSRTVRGVQVSLMIKRPTCRLLQTRVGMKEVNSAKYAYPALTLASKFVNFITSLSSSVHIPRCIYSEQPG</sequence>
<name>A0A8T0GGH5_CERPU</name>
<evidence type="ECO:0000313" key="1">
    <source>
        <dbReference type="EMBL" id="KAG0558113.1"/>
    </source>
</evidence>
<proteinExistence type="predicted"/>
<dbReference type="EMBL" id="CM026431">
    <property type="protein sequence ID" value="KAG0558113.1"/>
    <property type="molecule type" value="Genomic_DNA"/>
</dbReference>
<comment type="caution">
    <text evidence="1">The sequence shown here is derived from an EMBL/GenBank/DDBJ whole genome shotgun (WGS) entry which is preliminary data.</text>
</comment>
<accession>A0A8T0GGH5</accession>
<reference evidence="1" key="1">
    <citation type="submission" date="2020-06" db="EMBL/GenBank/DDBJ databases">
        <title>WGS assembly of Ceratodon purpureus strain R40.</title>
        <authorList>
            <person name="Carey S.B."/>
            <person name="Jenkins J."/>
            <person name="Shu S."/>
            <person name="Lovell J.T."/>
            <person name="Sreedasyam A."/>
            <person name="Maumus F."/>
            <person name="Tiley G.P."/>
            <person name="Fernandez-Pozo N."/>
            <person name="Barry K."/>
            <person name="Chen C."/>
            <person name="Wang M."/>
            <person name="Lipzen A."/>
            <person name="Daum C."/>
            <person name="Saski C.A."/>
            <person name="Payton A.C."/>
            <person name="Mcbreen J.C."/>
            <person name="Conrad R.E."/>
            <person name="Kollar L.M."/>
            <person name="Olsson S."/>
            <person name="Huttunen S."/>
            <person name="Landis J.B."/>
            <person name="Wickett N.J."/>
            <person name="Johnson M.G."/>
            <person name="Rensing S.A."/>
            <person name="Grimwood J."/>
            <person name="Schmutz J."/>
            <person name="Mcdaniel S.F."/>
        </authorList>
    </citation>
    <scope>NUCLEOTIDE SEQUENCE</scope>
    <source>
        <strain evidence="1">R40</strain>
    </source>
</reference>
<protein>
    <submittedName>
        <fullName evidence="1">Uncharacterized protein</fullName>
    </submittedName>
</protein>
<evidence type="ECO:0000313" key="2">
    <source>
        <dbReference type="Proteomes" id="UP000822688"/>
    </source>
</evidence>
<dbReference type="AlphaFoldDB" id="A0A8T0GGH5"/>